<dbReference type="Proteomes" id="UP001152531">
    <property type="component" value="Unassembled WGS sequence"/>
</dbReference>
<evidence type="ECO:0000313" key="2">
    <source>
        <dbReference type="Proteomes" id="UP001152531"/>
    </source>
</evidence>
<organism evidence="1 2">
    <name type="scientific">[Candida] jaroonii</name>
    <dbReference type="NCBI Taxonomy" id="467808"/>
    <lineage>
        <taxon>Eukaryota</taxon>
        <taxon>Fungi</taxon>
        <taxon>Dikarya</taxon>
        <taxon>Ascomycota</taxon>
        <taxon>Saccharomycotina</taxon>
        <taxon>Pichiomycetes</taxon>
        <taxon>Debaryomycetaceae</taxon>
        <taxon>Yamadazyma</taxon>
    </lineage>
</organism>
<keyword evidence="2" id="KW-1185">Reference proteome</keyword>
<proteinExistence type="predicted"/>
<reference evidence="1" key="1">
    <citation type="submission" date="2022-06" db="EMBL/GenBank/DDBJ databases">
        <authorList>
            <person name="Legras J.-L."/>
            <person name="Devillers H."/>
            <person name="Grondin C."/>
        </authorList>
    </citation>
    <scope>NUCLEOTIDE SEQUENCE</scope>
    <source>
        <strain evidence="1">CLIB 1444</strain>
    </source>
</reference>
<gene>
    <name evidence="1" type="ORF">CLIB1444_10S04302</name>
</gene>
<comment type="caution">
    <text evidence="1">The sequence shown here is derived from an EMBL/GenBank/DDBJ whole genome shotgun (WGS) entry which is preliminary data.</text>
</comment>
<evidence type="ECO:0000313" key="1">
    <source>
        <dbReference type="EMBL" id="CAH6722696.1"/>
    </source>
</evidence>
<protein>
    <submittedName>
        <fullName evidence="1">Uncharacterized protein</fullName>
    </submittedName>
</protein>
<name>A0ACA9YE13_9ASCO</name>
<sequence length="315" mass="37785">MIESEITETIKRFSQHKTYEDYEILSYYYWDQVPWSCEKYHQLIGNLLDDDLILQLIKSLTPISRRPTKLRIDNDEEFAKEKISSIFVLITYYERHSNWRIITSNILNLFKNHELQYKILACKLLLQLNDKIDLDKTGLRQLFVDDLYSCLTYLPGKLMAQDPTDLIDISYQTLLEIDHNYTELVNRNLMSIDKVFNRFGESHDILHLELQYLQEIIGRLGIKVLITFNRINFLLNQILINTYTNESTITKILEIQYQVIEMFLDQDQQGKDLMYEYRFDFIGSWKIMTRFHNIDITRNYQILEKLSDQKLEMSI</sequence>
<accession>A0ACA9YE13</accession>
<dbReference type="EMBL" id="CALSDN010000010">
    <property type="protein sequence ID" value="CAH6722696.1"/>
    <property type="molecule type" value="Genomic_DNA"/>
</dbReference>